<dbReference type="RefSeq" id="WP_258785614.1">
    <property type="nucleotide sequence ID" value="NZ_JANUGQ010000002.1"/>
</dbReference>
<comment type="caution">
    <text evidence="1">The sequence shown here is derived from an EMBL/GenBank/DDBJ whole genome shotgun (WGS) entry which is preliminary data.</text>
</comment>
<dbReference type="EMBL" id="JANUGQ010000002">
    <property type="protein sequence ID" value="MCS0634966.1"/>
    <property type="molecule type" value="Genomic_DNA"/>
</dbReference>
<evidence type="ECO:0000313" key="1">
    <source>
        <dbReference type="EMBL" id="MCS0634966.1"/>
    </source>
</evidence>
<accession>A0ABT2CDY1</accession>
<reference evidence="1" key="1">
    <citation type="submission" date="2022-08" db="EMBL/GenBank/DDBJ databases">
        <authorList>
            <person name="Somphong A."/>
            <person name="Phongsopitanun W."/>
        </authorList>
    </citation>
    <scope>NUCLEOTIDE SEQUENCE</scope>
    <source>
        <strain evidence="1">LP05-1</strain>
    </source>
</reference>
<organism evidence="1 2">
    <name type="scientific">Streptomyces pyxinae</name>
    <dbReference type="NCBI Taxonomy" id="2970734"/>
    <lineage>
        <taxon>Bacteria</taxon>
        <taxon>Bacillati</taxon>
        <taxon>Actinomycetota</taxon>
        <taxon>Actinomycetes</taxon>
        <taxon>Kitasatosporales</taxon>
        <taxon>Streptomycetaceae</taxon>
        <taxon>Streptomyces</taxon>
    </lineage>
</organism>
<gene>
    <name evidence="1" type="ORF">NX801_04670</name>
</gene>
<proteinExistence type="predicted"/>
<keyword evidence="2" id="KW-1185">Reference proteome</keyword>
<dbReference type="Proteomes" id="UP001431313">
    <property type="component" value="Unassembled WGS sequence"/>
</dbReference>
<protein>
    <recommendedName>
        <fullName evidence="3">Regulator component</fullName>
    </recommendedName>
</protein>
<evidence type="ECO:0008006" key="3">
    <source>
        <dbReference type="Google" id="ProtNLM"/>
    </source>
</evidence>
<evidence type="ECO:0000313" key="2">
    <source>
        <dbReference type="Proteomes" id="UP001431313"/>
    </source>
</evidence>
<name>A0ABT2CDY1_9ACTN</name>
<sequence>MSLCDTRLRRRRCEAAMAGLRLSRPFSVPELCSQVAERRGRPLHLHPLPVGAAAAGTCGLWIGTETADHIFYEQRTGRLHQEHIVLHELAHILLDHHRIAPGGAGAERLLPDLDSRLVLRLMPRADYSTPQEREAETLATMLRLGGTAPARRPGEVLDRLRDATGAWP</sequence>